<feature type="domain" description="N-acetyltransferase" evidence="3">
    <location>
        <begin position="170"/>
        <end position="319"/>
    </location>
</feature>
<feature type="domain" description="HTH marR-type" evidence="2">
    <location>
        <begin position="1"/>
        <end position="157"/>
    </location>
</feature>
<dbReference type="GO" id="GO:0003700">
    <property type="term" value="F:DNA-binding transcription factor activity"/>
    <property type="evidence" value="ECO:0007669"/>
    <property type="project" value="InterPro"/>
</dbReference>
<dbReference type="SMART" id="SM00347">
    <property type="entry name" value="HTH_MARR"/>
    <property type="match status" value="1"/>
</dbReference>
<dbReference type="Pfam" id="PF00583">
    <property type="entry name" value="Acetyltransf_1"/>
    <property type="match status" value="1"/>
</dbReference>
<evidence type="ECO:0000256" key="1">
    <source>
        <dbReference type="ARBA" id="ARBA00022679"/>
    </source>
</evidence>
<dbReference type="InterPro" id="IPR000182">
    <property type="entry name" value="GNAT_dom"/>
</dbReference>
<dbReference type="SUPFAM" id="SSF46785">
    <property type="entry name" value="Winged helix' DNA-binding domain"/>
    <property type="match status" value="1"/>
</dbReference>
<keyword evidence="5" id="KW-1185">Reference proteome</keyword>
<dbReference type="Proteomes" id="UP000004095">
    <property type="component" value="Unassembled WGS sequence"/>
</dbReference>
<dbReference type="CDD" id="cd00090">
    <property type="entry name" value="HTH_ARSR"/>
    <property type="match status" value="1"/>
</dbReference>
<dbReference type="InterPro" id="IPR036388">
    <property type="entry name" value="WH-like_DNA-bd_sf"/>
</dbReference>
<dbReference type="GO" id="GO:0008080">
    <property type="term" value="F:N-acetyltransferase activity"/>
    <property type="evidence" value="ECO:0007669"/>
    <property type="project" value="InterPro"/>
</dbReference>
<protein>
    <submittedName>
        <fullName evidence="4">Transcriptional regulator, MarR family</fullName>
    </submittedName>
</protein>
<dbReference type="AlphaFoldDB" id="A1ZFL7"/>
<dbReference type="InterPro" id="IPR000835">
    <property type="entry name" value="HTH_MarR-typ"/>
</dbReference>
<dbReference type="PANTHER" id="PTHR13947">
    <property type="entry name" value="GNAT FAMILY N-ACETYLTRANSFERASE"/>
    <property type="match status" value="1"/>
</dbReference>
<keyword evidence="1" id="KW-0808">Transferase</keyword>
<gene>
    <name evidence="4" type="ORF">M23134_01115</name>
</gene>
<dbReference type="eggNOG" id="COG1846">
    <property type="taxonomic scope" value="Bacteria"/>
</dbReference>
<name>A1ZFL7_MICM2</name>
<evidence type="ECO:0000313" key="5">
    <source>
        <dbReference type="Proteomes" id="UP000004095"/>
    </source>
</evidence>
<dbReference type="EMBL" id="AAWS01000005">
    <property type="protein sequence ID" value="EAY30791.1"/>
    <property type="molecule type" value="Genomic_DNA"/>
</dbReference>
<dbReference type="CDD" id="cd04301">
    <property type="entry name" value="NAT_SF"/>
    <property type="match status" value="1"/>
</dbReference>
<sequence>MRKNIFNDTRGLSLGSRFRKVGDALYQEAVSIIAEFEVDFKPKWFVVFYTIQLKETVSVTEIAHYVGISHPAVSQIIKELKKAGLVSSITDKADERKKAVTLSDKGREVAHRLNPMWDAVETVTNQMIMATGYDIVDVMDKFEKQLEQKSLYDRVIEYRKQQLLGEAQIIEYTPAHQKYFAQLNYEWLNKYFKVEPCDAVLLNDPQKNIIDKGGYICFAQLNGEIVGTCGLSKVKDGVYELIKMAVTDKAQGKQVGKKLGLHMLEVAKQQQASRVELQSNTRLKPAIHLYRTLGFREVPIDESSQNYERANIMMVYDINGSQQ</sequence>
<dbReference type="SUPFAM" id="SSF55729">
    <property type="entry name" value="Acyl-CoA N-acyltransferases (Nat)"/>
    <property type="match status" value="1"/>
</dbReference>
<evidence type="ECO:0000313" key="4">
    <source>
        <dbReference type="EMBL" id="EAY30791.1"/>
    </source>
</evidence>
<dbReference type="InterPro" id="IPR016181">
    <property type="entry name" value="Acyl_CoA_acyltransferase"/>
</dbReference>
<dbReference type="PROSITE" id="PS51186">
    <property type="entry name" value="GNAT"/>
    <property type="match status" value="1"/>
</dbReference>
<accession>A1ZFL7</accession>
<evidence type="ECO:0000259" key="3">
    <source>
        <dbReference type="PROSITE" id="PS51186"/>
    </source>
</evidence>
<dbReference type="InterPro" id="IPR036390">
    <property type="entry name" value="WH_DNA-bd_sf"/>
</dbReference>
<reference evidence="4 5" key="1">
    <citation type="submission" date="2007-01" db="EMBL/GenBank/DDBJ databases">
        <authorList>
            <person name="Haygood M."/>
            <person name="Podell S."/>
            <person name="Anderson C."/>
            <person name="Hopkinson B."/>
            <person name="Roe K."/>
            <person name="Barbeau K."/>
            <person name="Gaasterland T."/>
            <person name="Ferriera S."/>
            <person name="Johnson J."/>
            <person name="Kravitz S."/>
            <person name="Beeson K."/>
            <person name="Sutton G."/>
            <person name="Rogers Y.-H."/>
            <person name="Friedman R."/>
            <person name="Frazier M."/>
            <person name="Venter J.C."/>
        </authorList>
    </citation>
    <scope>NUCLEOTIDE SEQUENCE [LARGE SCALE GENOMIC DNA]</scope>
    <source>
        <strain evidence="4 5">ATCC 23134</strain>
    </source>
</reference>
<dbReference type="RefSeq" id="WP_002694495.1">
    <property type="nucleotide sequence ID" value="NZ_AAWS01000005.1"/>
</dbReference>
<dbReference type="InterPro" id="IPR050769">
    <property type="entry name" value="NAT_camello-type"/>
</dbReference>
<dbReference type="PROSITE" id="PS50995">
    <property type="entry name" value="HTH_MARR_2"/>
    <property type="match status" value="1"/>
</dbReference>
<comment type="caution">
    <text evidence="4">The sequence shown here is derived from an EMBL/GenBank/DDBJ whole genome shotgun (WGS) entry which is preliminary data.</text>
</comment>
<organism evidence="4 5">
    <name type="scientific">Microscilla marina ATCC 23134</name>
    <dbReference type="NCBI Taxonomy" id="313606"/>
    <lineage>
        <taxon>Bacteria</taxon>
        <taxon>Pseudomonadati</taxon>
        <taxon>Bacteroidota</taxon>
        <taxon>Cytophagia</taxon>
        <taxon>Cytophagales</taxon>
        <taxon>Microscillaceae</taxon>
        <taxon>Microscilla</taxon>
    </lineage>
</organism>
<dbReference type="Gene3D" id="3.40.630.30">
    <property type="match status" value="1"/>
</dbReference>
<proteinExistence type="predicted"/>
<evidence type="ECO:0000259" key="2">
    <source>
        <dbReference type="PROSITE" id="PS50995"/>
    </source>
</evidence>
<dbReference type="Pfam" id="PF12802">
    <property type="entry name" value="MarR_2"/>
    <property type="match status" value="1"/>
</dbReference>
<dbReference type="PANTHER" id="PTHR13947:SF37">
    <property type="entry name" value="LD18367P"/>
    <property type="match status" value="1"/>
</dbReference>
<dbReference type="InterPro" id="IPR011991">
    <property type="entry name" value="ArsR-like_HTH"/>
</dbReference>
<dbReference type="OrthoDB" id="1431064at2"/>
<dbReference type="eggNOG" id="COG0456">
    <property type="taxonomic scope" value="Bacteria"/>
</dbReference>
<dbReference type="Gene3D" id="1.10.10.10">
    <property type="entry name" value="Winged helix-like DNA-binding domain superfamily/Winged helix DNA-binding domain"/>
    <property type="match status" value="1"/>
</dbReference>